<protein>
    <recommendedName>
        <fullName evidence="3">SprB repeat-containing protein</fullName>
    </recommendedName>
</protein>
<reference evidence="2" key="1">
    <citation type="journal article" date="2019" name="Int. J. Syst. Evol. Microbiol.">
        <title>The Global Catalogue of Microorganisms (GCM) 10K type strain sequencing project: providing services to taxonomists for standard genome sequencing and annotation.</title>
        <authorList>
            <consortium name="The Broad Institute Genomics Platform"/>
            <consortium name="The Broad Institute Genome Sequencing Center for Infectious Disease"/>
            <person name="Wu L."/>
            <person name="Ma J."/>
        </authorList>
    </citation>
    <scope>NUCLEOTIDE SEQUENCE [LARGE SCALE GENOMIC DNA]</scope>
    <source>
        <strain evidence="2">CGMCC 1.15345</strain>
    </source>
</reference>
<sequence>CTRSSGFTGGSAVITVNPLPQGSLTAVTPLCGSGAGQLTFTATAGTGPFTVVYTENGGTSRTATGVVSGTAFTPFTTPVTASTTYTLVSVTDANCTRSSGFTGGSAVITVNPLPQGSLTSVSPLCGSGAGQLTFTATAGTGPYTVVYTENGGTNRTATGVVSGTAFTPFTTPVTASTTYALVSVTDANCTRSSGFTGGSAVITVNPLPQGSLTSVSPLCGSGTGQLTFTATAGTGPYTVVYTENGG</sequence>
<comment type="caution">
    <text evidence="1">The sequence shown here is derived from an EMBL/GenBank/DDBJ whole genome shotgun (WGS) entry which is preliminary data.</text>
</comment>
<evidence type="ECO:0008006" key="3">
    <source>
        <dbReference type="Google" id="ProtNLM"/>
    </source>
</evidence>
<name>A0ABV8WEX7_9FLAO</name>
<accession>A0ABV8WEX7</accession>
<dbReference type="Proteomes" id="UP001595719">
    <property type="component" value="Unassembled WGS sequence"/>
</dbReference>
<gene>
    <name evidence="1" type="ORF">ACFOY0_26020</name>
</gene>
<keyword evidence="2" id="KW-1185">Reference proteome</keyword>
<proteinExistence type="predicted"/>
<evidence type="ECO:0000313" key="1">
    <source>
        <dbReference type="EMBL" id="MFC4394460.1"/>
    </source>
</evidence>
<feature type="non-terminal residue" evidence="1">
    <location>
        <position position="1"/>
    </location>
</feature>
<dbReference type="RefSeq" id="WP_379786853.1">
    <property type="nucleotide sequence ID" value="NZ_JBHSCO010000014.1"/>
</dbReference>
<dbReference type="EMBL" id="JBHSCO010000014">
    <property type="protein sequence ID" value="MFC4394460.1"/>
    <property type="molecule type" value="Genomic_DNA"/>
</dbReference>
<feature type="non-terminal residue" evidence="1">
    <location>
        <position position="246"/>
    </location>
</feature>
<organism evidence="1 2">
    <name type="scientific">Flavobacterium quisquiliarum</name>
    <dbReference type="NCBI Taxonomy" id="1834436"/>
    <lineage>
        <taxon>Bacteria</taxon>
        <taxon>Pseudomonadati</taxon>
        <taxon>Bacteroidota</taxon>
        <taxon>Flavobacteriia</taxon>
        <taxon>Flavobacteriales</taxon>
        <taxon>Flavobacteriaceae</taxon>
        <taxon>Flavobacterium</taxon>
    </lineage>
</organism>
<evidence type="ECO:0000313" key="2">
    <source>
        <dbReference type="Proteomes" id="UP001595719"/>
    </source>
</evidence>